<protein>
    <recommendedName>
        <fullName evidence="2">Cytochrome b5 heme-binding domain-containing protein</fullName>
    </recommendedName>
</protein>
<dbReference type="GO" id="GO:0006629">
    <property type="term" value="P:lipid metabolic process"/>
    <property type="evidence" value="ECO:0007669"/>
    <property type="project" value="InterPro"/>
</dbReference>
<reference evidence="3" key="1">
    <citation type="submission" date="2021-06" db="EMBL/GenBank/DDBJ databases">
        <authorList>
            <person name="Hodson N. C."/>
            <person name="Mongue J. A."/>
            <person name="Jaron S. K."/>
        </authorList>
    </citation>
    <scope>NUCLEOTIDE SEQUENCE</scope>
</reference>
<dbReference type="EMBL" id="CAJVCH010546306">
    <property type="protein sequence ID" value="CAG7828153.1"/>
    <property type="molecule type" value="Genomic_DNA"/>
</dbReference>
<feature type="transmembrane region" description="Helical" evidence="1">
    <location>
        <begin position="171"/>
        <end position="189"/>
    </location>
</feature>
<dbReference type="InterPro" id="IPR018506">
    <property type="entry name" value="Cyt_B5_heme-BS"/>
</dbReference>
<comment type="similarity">
    <text evidence="1">Belongs to the cytochrome b5 family.</text>
</comment>
<proteinExistence type="inferred from homology"/>
<dbReference type="PROSITE" id="PS00191">
    <property type="entry name" value="CYTOCHROME_B5_1"/>
    <property type="match status" value="1"/>
</dbReference>
<dbReference type="OrthoDB" id="260519at2759"/>
<keyword evidence="4" id="KW-1185">Reference proteome</keyword>
<organism evidence="3 4">
    <name type="scientific">Allacma fusca</name>
    <dbReference type="NCBI Taxonomy" id="39272"/>
    <lineage>
        <taxon>Eukaryota</taxon>
        <taxon>Metazoa</taxon>
        <taxon>Ecdysozoa</taxon>
        <taxon>Arthropoda</taxon>
        <taxon>Hexapoda</taxon>
        <taxon>Collembola</taxon>
        <taxon>Symphypleona</taxon>
        <taxon>Sminthuridae</taxon>
        <taxon>Allacma</taxon>
    </lineage>
</organism>
<feature type="domain" description="Cytochrome b5 heme-binding" evidence="2">
    <location>
        <begin position="36"/>
        <end position="107"/>
    </location>
</feature>
<dbReference type="Pfam" id="PF00487">
    <property type="entry name" value="FA_desaturase"/>
    <property type="match status" value="1"/>
</dbReference>
<feature type="transmembrane region" description="Helical" evidence="1">
    <location>
        <begin position="312"/>
        <end position="330"/>
    </location>
</feature>
<dbReference type="GO" id="GO:0020037">
    <property type="term" value="F:heme binding"/>
    <property type="evidence" value="ECO:0007669"/>
    <property type="project" value="UniProtKB-UniRule"/>
</dbReference>
<dbReference type="PANTHER" id="PTHR16740">
    <property type="entry name" value="CYTOCHROME B5-RELATED PROTEIN-RELATED"/>
    <property type="match status" value="1"/>
</dbReference>
<dbReference type="Pfam" id="PF00173">
    <property type="entry name" value="Cyt-b5"/>
    <property type="match status" value="1"/>
</dbReference>
<dbReference type="GO" id="GO:0046872">
    <property type="term" value="F:metal ion binding"/>
    <property type="evidence" value="ECO:0007669"/>
    <property type="project" value="UniProtKB-UniRule"/>
</dbReference>
<dbReference type="InterPro" id="IPR005804">
    <property type="entry name" value="FA_desaturase_dom"/>
</dbReference>
<dbReference type="InterPro" id="IPR001199">
    <property type="entry name" value="Cyt_B5-like_heme/steroid-bd"/>
</dbReference>
<evidence type="ECO:0000256" key="1">
    <source>
        <dbReference type="RuleBase" id="RU362121"/>
    </source>
</evidence>
<keyword evidence="1" id="KW-0479">Metal-binding</keyword>
<keyword evidence="1" id="KW-0812">Transmembrane</keyword>
<accession>A0A8J2LA10</accession>
<dbReference type="Proteomes" id="UP000708208">
    <property type="component" value="Unassembled WGS sequence"/>
</dbReference>
<comment type="caution">
    <text evidence="3">The sequence shown here is derived from an EMBL/GenBank/DDBJ whole genome shotgun (WGS) entry which is preliminary data.</text>
</comment>
<keyword evidence="1" id="KW-0349">Heme</keyword>
<keyword evidence="1" id="KW-0408">Iron</keyword>
<keyword evidence="1" id="KW-0472">Membrane</keyword>
<gene>
    <name evidence="3" type="ORF">AFUS01_LOCUS38099</name>
</gene>
<keyword evidence="1" id="KW-1133">Transmembrane helix</keyword>
<sequence>MSFSSVDAEIKSSLPGLWKYTGRRNVPFSDSQDWLQAKRRDDDIGDLWRVHDKLYNLTPFIHKHPGGADWIELTRGTDITEAFESAHMLNVGKVEKILDKYFVREASARRNSPYTFKPDGFYQTLKRRAEPILKNVGTGPSKQVELLQDILCILYISFVAMGTYLESIPTLIAAGLLLTFSTISAHNFFHLRDTWRRYYFELSLLSSQDWRISHALSHHMYPNTLLDAELTMLEPFVVLLPKSTKNFWWNQLFSPICCNVTALVGFHVAFFKRLGSKLTGKQNFRQEILIPVLEIVFLLNIAPSSWSGFRSWALVHAVFAYVFGVIGLAASHHHPVCFHDGDEARPDSDFGLCQLDASSERTDDDRENLLVALTTFGFHPLHHLFPTVCHSKLQYLKPVVKETLEEFEEEINKFPHWQLFTGMYLQAGRNKPNPFVPRIRTSSHHFQ</sequence>
<evidence type="ECO:0000313" key="4">
    <source>
        <dbReference type="Proteomes" id="UP000708208"/>
    </source>
</evidence>
<evidence type="ECO:0000259" key="2">
    <source>
        <dbReference type="PROSITE" id="PS50255"/>
    </source>
</evidence>
<evidence type="ECO:0000313" key="3">
    <source>
        <dbReference type="EMBL" id="CAG7828153.1"/>
    </source>
</evidence>
<comment type="caution">
    <text evidence="1">Lacks conserved residue(s) required for the propagation of feature annotation.</text>
</comment>
<dbReference type="InterPro" id="IPR053100">
    <property type="entry name" value="Cytochrome_b5-related"/>
</dbReference>
<dbReference type="SMART" id="SM01117">
    <property type="entry name" value="Cyt-b5"/>
    <property type="match status" value="1"/>
</dbReference>
<dbReference type="PANTHER" id="PTHR16740:SF1">
    <property type="entry name" value="CYTOCHROME B5-RELATED PROTEIN-RELATED"/>
    <property type="match status" value="1"/>
</dbReference>
<dbReference type="AlphaFoldDB" id="A0A8J2LA10"/>
<name>A0A8J2LA10_9HEXA</name>
<dbReference type="PROSITE" id="PS50255">
    <property type="entry name" value="CYTOCHROME_B5_2"/>
    <property type="match status" value="1"/>
</dbReference>